<dbReference type="PROSITE" id="PS51257">
    <property type="entry name" value="PROKAR_LIPOPROTEIN"/>
    <property type="match status" value="1"/>
</dbReference>
<evidence type="ECO:0000313" key="1">
    <source>
        <dbReference type="EMBL" id="OEE59159.1"/>
    </source>
</evidence>
<evidence type="ECO:0008006" key="3">
    <source>
        <dbReference type="Google" id="ProtNLM"/>
    </source>
</evidence>
<gene>
    <name evidence="1" type="ORF">A1OK_03875</name>
</gene>
<protein>
    <recommendedName>
        <fullName evidence="3">Lipoprotein</fullName>
    </recommendedName>
</protein>
<sequence length="130" mass="13877">MRLLKGNSPSKFIATGCLFITVSLSGCAIKQSKDVTVYQSRGAVQCETTGSTVQESRDKLMSIGVSVESSQCARLNDLMFASVCGGKTADILVHSVNARDLKVVQEMGFTLVSELESAESETGYTIVPCE</sequence>
<organism evidence="1 2">
    <name type="scientific">Enterovibrio norvegicus FF-454</name>
    <dbReference type="NCBI Taxonomy" id="1185651"/>
    <lineage>
        <taxon>Bacteria</taxon>
        <taxon>Pseudomonadati</taxon>
        <taxon>Pseudomonadota</taxon>
        <taxon>Gammaproteobacteria</taxon>
        <taxon>Vibrionales</taxon>
        <taxon>Vibrionaceae</taxon>
        <taxon>Enterovibrio</taxon>
    </lineage>
</organism>
<dbReference type="Proteomes" id="UP000095039">
    <property type="component" value="Unassembled WGS sequence"/>
</dbReference>
<dbReference type="RefSeq" id="WP_016961403.1">
    <property type="nucleotide sequence ID" value="NZ_AJWN02000090.1"/>
</dbReference>
<comment type="caution">
    <text evidence="1">The sequence shown here is derived from an EMBL/GenBank/DDBJ whole genome shotgun (WGS) entry which is preliminary data.</text>
</comment>
<reference evidence="1 2" key="1">
    <citation type="journal article" date="2012" name="Science">
        <title>Ecological populations of bacteria act as socially cohesive units of antibiotic production and resistance.</title>
        <authorList>
            <person name="Cordero O.X."/>
            <person name="Wildschutte H."/>
            <person name="Kirkup B."/>
            <person name="Proehl S."/>
            <person name="Ngo L."/>
            <person name="Hussain F."/>
            <person name="Le Roux F."/>
            <person name="Mincer T."/>
            <person name="Polz M.F."/>
        </authorList>
    </citation>
    <scope>NUCLEOTIDE SEQUENCE [LARGE SCALE GENOMIC DNA]</scope>
    <source>
        <strain evidence="1 2">FF-454</strain>
    </source>
</reference>
<dbReference type="EMBL" id="AJWN02000090">
    <property type="protein sequence ID" value="OEE59159.1"/>
    <property type="molecule type" value="Genomic_DNA"/>
</dbReference>
<keyword evidence="2" id="KW-1185">Reference proteome</keyword>
<name>A0A1E5C0Z7_9GAMM</name>
<accession>A0A1E5C0Z7</accession>
<proteinExistence type="predicted"/>
<evidence type="ECO:0000313" key="2">
    <source>
        <dbReference type="Proteomes" id="UP000095039"/>
    </source>
</evidence>
<dbReference type="AlphaFoldDB" id="A0A1E5C0Z7"/>